<dbReference type="SUPFAM" id="SSF46785">
    <property type="entry name" value="Winged helix' DNA-binding domain"/>
    <property type="match status" value="1"/>
</dbReference>
<sequence length="121" mass="13449">MPVNPWPSEWLRGLLTLAVLRVLADGPTYGYEIAARLEEGGFGLVKGGSLYPLLSRLEVAGHVSTEWREGQGGPGRKYFLLTDQGRQEFTRQAQQWRDFSSTTDHFLVPFPGAGSVPENEE</sequence>
<dbReference type="EMBL" id="JBHUFZ010000008">
    <property type="protein sequence ID" value="MFD1889384.1"/>
    <property type="molecule type" value="Genomic_DNA"/>
</dbReference>
<keyword evidence="3" id="KW-1185">Reference proteome</keyword>
<dbReference type="InterPro" id="IPR036390">
    <property type="entry name" value="WH_DNA-bd_sf"/>
</dbReference>
<accession>A0ABW4RUL6</accession>
<proteinExistence type="predicted"/>
<feature type="domain" description="Transcription regulator PadR N-terminal" evidence="1">
    <location>
        <begin position="19"/>
        <end position="90"/>
    </location>
</feature>
<reference evidence="3" key="1">
    <citation type="journal article" date="2019" name="Int. J. Syst. Evol. Microbiol.">
        <title>The Global Catalogue of Microorganisms (GCM) 10K type strain sequencing project: providing services to taxonomists for standard genome sequencing and annotation.</title>
        <authorList>
            <consortium name="The Broad Institute Genomics Platform"/>
            <consortium name="The Broad Institute Genome Sequencing Center for Infectious Disease"/>
            <person name="Wu L."/>
            <person name="Ma J."/>
        </authorList>
    </citation>
    <scope>NUCLEOTIDE SEQUENCE [LARGE SCALE GENOMIC DNA]</scope>
    <source>
        <strain evidence="3">CAIM 431</strain>
    </source>
</reference>
<dbReference type="PANTHER" id="PTHR33169:SF14">
    <property type="entry name" value="TRANSCRIPTIONAL REGULATOR RV3488"/>
    <property type="match status" value="1"/>
</dbReference>
<comment type="caution">
    <text evidence="2">The sequence shown here is derived from an EMBL/GenBank/DDBJ whole genome shotgun (WGS) entry which is preliminary data.</text>
</comment>
<dbReference type="InterPro" id="IPR052509">
    <property type="entry name" value="Metal_resp_DNA-bind_regulator"/>
</dbReference>
<protein>
    <submittedName>
        <fullName evidence="2">PadR family transcriptional regulator</fullName>
    </submittedName>
</protein>
<organism evidence="2 3">
    <name type="scientific">Luteococcus peritonei</name>
    <dbReference type="NCBI Taxonomy" id="88874"/>
    <lineage>
        <taxon>Bacteria</taxon>
        <taxon>Bacillati</taxon>
        <taxon>Actinomycetota</taxon>
        <taxon>Actinomycetes</taxon>
        <taxon>Propionibacteriales</taxon>
        <taxon>Propionibacteriaceae</taxon>
        <taxon>Luteococcus</taxon>
    </lineage>
</organism>
<name>A0ABW4RUL6_9ACTN</name>
<dbReference type="RefSeq" id="WP_343872407.1">
    <property type="nucleotide sequence ID" value="NZ_BAAAIX010000007.1"/>
</dbReference>
<dbReference type="InterPro" id="IPR005149">
    <property type="entry name" value="Tscrpt_reg_PadR_N"/>
</dbReference>
<dbReference type="InterPro" id="IPR036388">
    <property type="entry name" value="WH-like_DNA-bd_sf"/>
</dbReference>
<evidence type="ECO:0000259" key="1">
    <source>
        <dbReference type="Pfam" id="PF03551"/>
    </source>
</evidence>
<evidence type="ECO:0000313" key="2">
    <source>
        <dbReference type="EMBL" id="MFD1889384.1"/>
    </source>
</evidence>
<evidence type="ECO:0000313" key="3">
    <source>
        <dbReference type="Proteomes" id="UP001597326"/>
    </source>
</evidence>
<dbReference type="Pfam" id="PF03551">
    <property type="entry name" value="PadR"/>
    <property type="match status" value="1"/>
</dbReference>
<dbReference type="Gene3D" id="1.10.10.10">
    <property type="entry name" value="Winged helix-like DNA-binding domain superfamily/Winged helix DNA-binding domain"/>
    <property type="match status" value="1"/>
</dbReference>
<dbReference type="PANTHER" id="PTHR33169">
    <property type="entry name" value="PADR-FAMILY TRANSCRIPTIONAL REGULATOR"/>
    <property type="match status" value="1"/>
</dbReference>
<gene>
    <name evidence="2" type="ORF">ACFSCS_04170</name>
</gene>
<dbReference type="Proteomes" id="UP001597326">
    <property type="component" value="Unassembled WGS sequence"/>
</dbReference>